<organism evidence="2 3">
    <name type="scientific">Steinernema carpocapsae</name>
    <name type="common">Entomopathogenic nematode</name>
    <dbReference type="NCBI Taxonomy" id="34508"/>
    <lineage>
        <taxon>Eukaryota</taxon>
        <taxon>Metazoa</taxon>
        <taxon>Ecdysozoa</taxon>
        <taxon>Nematoda</taxon>
        <taxon>Chromadorea</taxon>
        <taxon>Rhabditida</taxon>
        <taxon>Tylenchina</taxon>
        <taxon>Panagrolaimomorpha</taxon>
        <taxon>Strongyloidoidea</taxon>
        <taxon>Steinernematidae</taxon>
        <taxon>Steinernema</taxon>
    </lineage>
</organism>
<dbReference type="SUPFAM" id="SSF82895">
    <property type="entry name" value="TSP-1 type 1 repeat"/>
    <property type="match status" value="1"/>
</dbReference>
<dbReference type="PANTHER" id="PTHR31507:SF11">
    <property type="entry name" value="THROMBOSPONDIN TYPE 1 DOMAIN PROTEIN"/>
    <property type="match status" value="1"/>
</dbReference>
<keyword evidence="3" id="KW-1185">Reference proteome</keyword>
<dbReference type="PANTHER" id="PTHR31507">
    <property type="entry name" value="PROTEIN CBG15923"/>
    <property type="match status" value="1"/>
</dbReference>
<dbReference type="STRING" id="34508.A0A4U5MKS0"/>
<evidence type="ECO:0008006" key="4">
    <source>
        <dbReference type="Google" id="ProtNLM"/>
    </source>
</evidence>
<dbReference type="SMART" id="SM00209">
    <property type="entry name" value="TSP1"/>
    <property type="match status" value="1"/>
</dbReference>
<keyword evidence="1" id="KW-0732">Signal</keyword>
<dbReference type="Gene3D" id="2.20.100.10">
    <property type="entry name" value="Thrombospondin type-1 (TSP1) repeat"/>
    <property type="match status" value="1"/>
</dbReference>
<protein>
    <recommendedName>
        <fullName evidence="4">CCN TSP1 domain-containing protein</fullName>
    </recommendedName>
</protein>
<evidence type="ECO:0000313" key="3">
    <source>
        <dbReference type="Proteomes" id="UP000298663"/>
    </source>
</evidence>
<dbReference type="Proteomes" id="UP000298663">
    <property type="component" value="Unassembled WGS sequence"/>
</dbReference>
<name>A0A4U5MKS0_STECR</name>
<reference evidence="2 3" key="1">
    <citation type="journal article" date="2015" name="Genome Biol.">
        <title>Comparative genomics of Steinernema reveals deeply conserved gene regulatory networks.</title>
        <authorList>
            <person name="Dillman A.R."/>
            <person name="Macchietto M."/>
            <person name="Porter C.F."/>
            <person name="Rogers A."/>
            <person name="Williams B."/>
            <person name="Antoshechkin I."/>
            <person name="Lee M.M."/>
            <person name="Goodwin Z."/>
            <person name="Lu X."/>
            <person name="Lewis E.E."/>
            <person name="Goodrich-Blair H."/>
            <person name="Stock S.P."/>
            <person name="Adams B.J."/>
            <person name="Sternberg P.W."/>
            <person name="Mortazavi A."/>
        </authorList>
    </citation>
    <scope>NUCLEOTIDE SEQUENCE [LARGE SCALE GENOMIC DNA]</scope>
    <source>
        <strain evidence="2 3">ALL</strain>
    </source>
</reference>
<dbReference type="Pfam" id="PF00090">
    <property type="entry name" value="TSP_1"/>
    <property type="match status" value="1"/>
</dbReference>
<dbReference type="InterPro" id="IPR000884">
    <property type="entry name" value="TSP1_rpt"/>
</dbReference>
<dbReference type="EMBL" id="AZBU02000007">
    <property type="protein sequence ID" value="TKR70049.1"/>
    <property type="molecule type" value="Genomic_DNA"/>
</dbReference>
<feature type="signal peptide" evidence="1">
    <location>
        <begin position="1"/>
        <end position="19"/>
    </location>
</feature>
<reference evidence="2 3" key="2">
    <citation type="journal article" date="2019" name="G3 (Bethesda)">
        <title>Hybrid Assembly of the Genome of the Entomopathogenic Nematode Steinernema carpocapsae Identifies the X-Chromosome.</title>
        <authorList>
            <person name="Serra L."/>
            <person name="Macchietto M."/>
            <person name="Macias-Munoz A."/>
            <person name="McGill C.J."/>
            <person name="Rodriguez I.M."/>
            <person name="Rodriguez B."/>
            <person name="Murad R."/>
            <person name="Mortazavi A."/>
        </authorList>
    </citation>
    <scope>NUCLEOTIDE SEQUENCE [LARGE SCALE GENOMIC DNA]</scope>
    <source>
        <strain evidence="2 3">ALL</strain>
    </source>
</reference>
<evidence type="ECO:0000313" key="2">
    <source>
        <dbReference type="EMBL" id="TKR70049.1"/>
    </source>
</evidence>
<dbReference type="PROSITE" id="PS50092">
    <property type="entry name" value="TSP1"/>
    <property type="match status" value="1"/>
</dbReference>
<comment type="caution">
    <text evidence="2">The sequence shown here is derived from an EMBL/GenBank/DDBJ whole genome shotgun (WGS) entry which is preliminary data.</text>
</comment>
<gene>
    <name evidence="2" type="ORF">L596_022118</name>
</gene>
<evidence type="ECO:0000256" key="1">
    <source>
        <dbReference type="SAM" id="SignalP"/>
    </source>
</evidence>
<accession>A0A4U5MKS0</accession>
<sequence length="111" mass="12284">MPVILPLIIILHVLSISLSQTSSKCQWLPWSAWSDCTDTCGSCGIHIRTRTCLTNNGRCECDGSGTQVDYCSLEVCLHPRKTCCFDTRVAVKDRKFICVPSDGGFLVPLFN</sequence>
<dbReference type="InterPro" id="IPR036383">
    <property type="entry name" value="TSP1_rpt_sf"/>
</dbReference>
<dbReference type="AlphaFoldDB" id="A0A4U5MKS0"/>
<proteinExistence type="predicted"/>
<dbReference type="OrthoDB" id="5876856at2759"/>
<feature type="chain" id="PRO_5020355495" description="CCN TSP1 domain-containing protein" evidence="1">
    <location>
        <begin position="20"/>
        <end position="111"/>
    </location>
</feature>